<keyword evidence="1" id="KW-0456">Lyase</keyword>
<organism>
    <name type="scientific">Culex quinquefasciatus</name>
    <name type="common">Southern house mosquito</name>
    <name type="synonym">Culex pungens</name>
    <dbReference type="NCBI Taxonomy" id="7176"/>
    <lineage>
        <taxon>Eukaryota</taxon>
        <taxon>Metazoa</taxon>
        <taxon>Ecdysozoa</taxon>
        <taxon>Arthropoda</taxon>
        <taxon>Hexapoda</taxon>
        <taxon>Insecta</taxon>
        <taxon>Pterygota</taxon>
        <taxon>Neoptera</taxon>
        <taxon>Endopterygota</taxon>
        <taxon>Diptera</taxon>
        <taxon>Nematocera</taxon>
        <taxon>Culicoidea</taxon>
        <taxon>Culicidae</taxon>
        <taxon>Culicinae</taxon>
        <taxon>Culicini</taxon>
        <taxon>Culex</taxon>
        <taxon>Culex</taxon>
    </lineage>
</organism>
<dbReference type="OrthoDB" id="10018185at2759"/>
<dbReference type="Gene3D" id="2.120.10.30">
    <property type="entry name" value="TolB, C-terminal domain"/>
    <property type="match status" value="1"/>
</dbReference>
<keyword evidence="3" id="KW-1185">Reference proteome</keyword>
<evidence type="ECO:0000313" key="3">
    <source>
        <dbReference type="Proteomes" id="UP000002320"/>
    </source>
</evidence>
<evidence type="ECO:0000313" key="1">
    <source>
        <dbReference type="EMBL" id="EDS43438.1"/>
    </source>
</evidence>
<dbReference type="Proteomes" id="UP000002320">
    <property type="component" value="Unassembled WGS sequence"/>
</dbReference>
<dbReference type="EMBL" id="DS232559">
    <property type="protein sequence ID" value="EDS43438.1"/>
    <property type="molecule type" value="Genomic_DNA"/>
</dbReference>
<dbReference type="AlphaFoldDB" id="B0XA12"/>
<accession>B0XA12</accession>
<dbReference type="HOGENOM" id="CLU_1435750_0_0_1"/>
<dbReference type="eggNOG" id="KOG3567">
    <property type="taxonomic scope" value="Eukaryota"/>
</dbReference>
<reference evidence="2" key="2">
    <citation type="submission" date="2021-02" db="UniProtKB">
        <authorList>
            <consortium name="EnsemblMetazoa"/>
        </authorList>
    </citation>
    <scope>IDENTIFICATION</scope>
    <source>
        <strain evidence="2">JHB</strain>
    </source>
</reference>
<dbReference type="VEuPathDB" id="VectorBase:CPIJ016265"/>
<sequence length="189" mass="21130">MTITSTFESRLRAILKNGDFFVADRYGNGRINKYSVDGRLILKCGQNSFVLPRTFMLPAGPTPVNFNSARPHVRRRNESHLCHRLCTRSHSMYERQFNTSEPVNGLVVSITSKQIVGRCLWDHALSNPYGLAVSDDSGQVNVAELNLHKVRKSMRKSVLSESPTQILDPAESNVESFLPSDQPVLSVSV</sequence>
<evidence type="ECO:0000313" key="2">
    <source>
        <dbReference type="EnsemblMetazoa" id="CPIJ016265-PA"/>
    </source>
</evidence>
<reference evidence="1" key="1">
    <citation type="submission" date="2007-03" db="EMBL/GenBank/DDBJ databases">
        <title>Annotation of Culex pipiens quinquefasciatus.</title>
        <authorList>
            <consortium name="The Broad Institute Genome Sequencing Platform"/>
            <person name="Atkinson P.W."/>
            <person name="Hemingway J."/>
            <person name="Christensen B.M."/>
            <person name="Higgs S."/>
            <person name="Kodira C."/>
            <person name="Hannick L."/>
            <person name="Megy K."/>
            <person name="O'Leary S."/>
            <person name="Pearson M."/>
            <person name="Haas B.J."/>
            <person name="Mauceli E."/>
            <person name="Wortman J.R."/>
            <person name="Lee N.H."/>
            <person name="Guigo R."/>
            <person name="Stanke M."/>
            <person name="Alvarado L."/>
            <person name="Amedeo P."/>
            <person name="Antoine C.H."/>
            <person name="Arensburger P."/>
            <person name="Bidwell S.L."/>
            <person name="Crawford M."/>
            <person name="Camaro F."/>
            <person name="Devon K."/>
            <person name="Engels R."/>
            <person name="Hammond M."/>
            <person name="Howarth C."/>
            <person name="Koehrsen M."/>
            <person name="Lawson D."/>
            <person name="Montgomery P."/>
            <person name="Nene V."/>
            <person name="Nusbaum C."/>
            <person name="Puiu D."/>
            <person name="Romero-Severson J."/>
            <person name="Severson D.W."/>
            <person name="Shumway M."/>
            <person name="Sisk P."/>
            <person name="Stolte C."/>
            <person name="Zeng Q."/>
            <person name="Eisenstadt E."/>
            <person name="Fraser-Liggett C."/>
            <person name="Strausberg R."/>
            <person name="Galagan J."/>
            <person name="Birren B."/>
            <person name="Collins F.H."/>
        </authorList>
    </citation>
    <scope>NUCLEOTIDE SEQUENCE [LARGE SCALE GENOMIC DNA]</scope>
    <source>
        <strain evidence="1">JHB</strain>
    </source>
</reference>
<dbReference type="InterPro" id="IPR011042">
    <property type="entry name" value="6-blade_b-propeller_TolB-like"/>
</dbReference>
<proteinExistence type="predicted"/>
<dbReference type="EnsemblMetazoa" id="CPIJ016265-RA">
    <property type="protein sequence ID" value="CPIJ016265-PA"/>
    <property type="gene ID" value="CPIJ016265"/>
</dbReference>
<dbReference type="VEuPathDB" id="VectorBase:CQUJHB006384"/>
<name>B0XA12_CULQU</name>
<gene>
    <name evidence="2" type="primary">6049780</name>
    <name evidence="1" type="ORF">CpipJ_CPIJ016265</name>
</gene>
<dbReference type="InParanoid" id="B0XA12"/>
<protein>
    <submittedName>
        <fullName evidence="1">Peptidyl-alpha-hydroxyglycine alpha-amidating lyase 1</fullName>
    </submittedName>
</protein>
<dbReference type="KEGG" id="cqu:CpipJ_CPIJ016265"/>
<dbReference type="GO" id="GO:0016829">
    <property type="term" value="F:lyase activity"/>
    <property type="evidence" value="ECO:0007669"/>
    <property type="project" value="UniProtKB-KW"/>
</dbReference>